<evidence type="ECO:0000313" key="2">
    <source>
        <dbReference type="Proteomes" id="UP000193396"/>
    </source>
</evidence>
<protein>
    <submittedName>
        <fullName evidence="1">Membrane protein</fullName>
    </submittedName>
</protein>
<dbReference type="OrthoDB" id="7593450at2"/>
<dbReference type="Gene3D" id="1.25.40.10">
    <property type="entry name" value="Tetratricopeptide repeat domain"/>
    <property type="match status" value="1"/>
</dbReference>
<dbReference type="Proteomes" id="UP000193396">
    <property type="component" value="Unassembled WGS sequence"/>
</dbReference>
<dbReference type="EMBL" id="JFKB01000026">
    <property type="protein sequence ID" value="OSQ43204.1"/>
    <property type="molecule type" value="Genomic_DNA"/>
</dbReference>
<reference evidence="1 2" key="1">
    <citation type="submission" date="2014-03" db="EMBL/GenBank/DDBJ databases">
        <title>The draft genome sequence of Thalassospira alkalitolerans JCM 18968.</title>
        <authorList>
            <person name="Lai Q."/>
            <person name="Shao Z."/>
        </authorList>
    </citation>
    <scope>NUCLEOTIDE SEQUENCE [LARGE SCALE GENOMIC DNA]</scope>
    <source>
        <strain evidence="1 2">JCM 18968</strain>
    </source>
</reference>
<gene>
    <name evidence="1" type="ORF">TALK_20820</name>
</gene>
<keyword evidence="2" id="KW-1185">Reference proteome</keyword>
<accession>A0A1Y2L6Y7</accession>
<comment type="caution">
    <text evidence="1">The sequence shown here is derived from an EMBL/GenBank/DDBJ whole genome shotgun (WGS) entry which is preliminary data.</text>
</comment>
<organism evidence="1 2">
    <name type="scientific">Thalassospira alkalitolerans</name>
    <dbReference type="NCBI Taxonomy" id="1293890"/>
    <lineage>
        <taxon>Bacteria</taxon>
        <taxon>Pseudomonadati</taxon>
        <taxon>Pseudomonadota</taxon>
        <taxon>Alphaproteobacteria</taxon>
        <taxon>Rhodospirillales</taxon>
        <taxon>Thalassospiraceae</taxon>
        <taxon>Thalassospira</taxon>
    </lineage>
</organism>
<dbReference type="SUPFAM" id="SSF48452">
    <property type="entry name" value="TPR-like"/>
    <property type="match status" value="1"/>
</dbReference>
<proteinExistence type="predicted"/>
<name>A0A1Y2L6Y7_9PROT</name>
<dbReference type="AlphaFoldDB" id="A0A1Y2L6Y7"/>
<dbReference type="Gene3D" id="1.20.58.320">
    <property type="entry name" value="TPR-like"/>
    <property type="match status" value="1"/>
</dbReference>
<evidence type="ECO:0000313" key="1">
    <source>
        <dbReference type="EMBL" id="OSQ43204.1"/>
    </source>
</evidence>
<dbReference type="Pfam" id="PF06041">
    <property type="entry name" value="DUF924"/>
    <property type="match status" value="1"/>
</dbReference>
<dbReference type="InterPro" id="IPR011990">
    <property type="entry name" value="TPR-like_helical_dom_sf"/>
</dbReference>
<sequence>MKPESILVFWFKELDPEQWFKKDLSLDSHIKERFADFHTAAAAGELYGWRKTVHGRLAEIIVLDQFSRNIYRDEPGAFACDPMALALAQEAVTHGLDGKLPKPTEKLFLYIPYMHSESEMMHDIALDLFDQPGLESNHAFEIKHKQIIDRFGRYPHRNDILGRVSTPDEIAFLKEPNSSF</sequence>
<dbReference type="RefSeq" id="WP_085621097.1">
    <property type="nucleotide sequence ID" value="NZ_CAXBPE010000001.1"/>
</dbReference>
<dbReference type="InterPro" id="IPR010323">
    <property type="entry name" value="DUF924"/>
</dbReference>